<dbReference type="PROSITE" id="PS51995">
    <property type="entry name" value="ATLF"/>
    <property type="match status" value="1"/>
</dbReference>
<evidence type="ECO:0000256" key="1">
    <source>
        <dbReference type="ARBA" id="ARBA00004613"/>
    </source>
</evidence>
<evidence type="ECO:0000259" key="5">
    <source>
        <dbReference type="PROSITE" id="PS51995"/>
    </source>
</evidence>
<dbReference type="InterPro" id="IPR047568">
    <property type="entry name" value="ATLF-like_dom"/>
</dbReference>
<accession>A0ABS3ZGT7</accession>
<keyword evidence="7" id="KW-1185">Reference proteome</keyword>
<keyword evidence="4" id="KW-0812">Transmembrane</keyword>
<evidence type="ECO:0000256" key="2">
    <source>
        <dbReference type="ARBA" id="ARBA00022525"/>
    </source>
</evidence>
<keyword evidence="4" id="KW-1133">Transmembrane helix</keyword>
<dbReference type="InterPro" id="IPR024079">
    <property type="entry name" value="MetalloPept_cat_dom_sf"/>
</dbReference>
<sequence length="326" mass="35819">MRKTGNKSFAISAAYLVITLILCTGIIFYINNGGTGKTFADITDTMPDTGSDEIVAGEEEVPLGQAPKVTVKTSKKTTTKKKKLKKASKKTKTTTKKKTKKKTSTKKSASVQTVTETTVQTTQKTSTKKKSKVKTIKTTVVTTVKTTETNLGITTSKSSNEASDNTAVATSGFAINDFSDIKGHVDSRVYNAFVNLGFGFKVNSKLGTTGVFSVRNHNIQLKRGQSSYLLHELGHFVAALKGRADQTSEFKKIYNTEKNAYVGNNKAYVTQDAGEYFAESFRDYTENASALKSQRPQTYNYINGLVNSISDKDVSDFYNAYGWYWN</sequence>
<dbReference type="Proteomes" id="UP001315001">
    <property type="component" value="Unassembled WGS sequence"/>
</dbReference>
<evidence type="ECO:0000313" key="6">
    <source>
        <dbReference type="EMBL" id="MBP0056521.1"/>
    </source>
</evidence>
<comment type="caution">
    <text evidence="6">The sequence shown here is derived from an EMBL/GenBank/DDBJ whole genome shotgun (WGS) entry which is preliminary data.</text>
</comment>
<reference evidence="6 7" key="1">
    <citation type="submission" date="2021-02" db="EMBL/GenBank/DDBJ databases">
        <title>Lactate utilizing bacteria of the human gut.</title>
        <authorList>
            <person name="Sheridan P.O."/>
        </authorList>
    </citation>
    <scope>NUCLEOTIDE SEQUENCE [LARGE SCALE GENOMIC DNA]</scope>
    <source>
        <strain evidence="6 7">HTF-83D</strain>
    </source>
</reference>
<protein>
    <recommendedName>
        <fullName evidence="5">ATLF-like domain-containing protein</fullName>
    </recommendedName>
</protein>
<dbReference type="RefSeq" id="WP_209293161.1">
    <property type="nucleotide sequence ID" value="NZ_JAFIQO010000109.1"/>
</dbReference>
<dbReference type="Gene3D" id="3.40.390.10">
    <property type="entry name" value="Collagenase (Catalytic Domain)"/>
    <property type="match status" value="1"/>
</dbReference>
<feature type="compositionally biased region" description="Basic residues" evidence="3">
    <location>
        <begin position="73"/>
        <end position="105"/>
    </location>
</feature>
<evidence type="ECO:0000256" key="3">
    <source>
        <dbReference type="SAM" id="MobiDB-lite"/>
    </source>
</evidence>
<feature type="region of interest" description="Disordered" evidence="3">
    <location>
        <begin position="70"/>
        <end position="110"/>
    </location>
</feature>
<feature type="domain" description="ATLF-like" evidence="5">
    <location>
        <begin position="96"/>
        <end position="307"/>
    </location>
</feature>
<dbReference type="InterPro" id="IPR014781">
    <property type="entry name" value="Anthrax_toxin_lethal/edema_N/C"/>
</dbReference>
<feature type="transmembrane region" description="Helical" evidence="4">
    <location>
        <begin position="12"/>
        <end position="30"/>
    </location>
</feature>
<name>A0ABS3ZGT7_9FIRM</name>
<dbReference type="Pfam" id="PF07737">
    <property type="entry name" value="ATLF"/>
    <property type="match status" value="1"/>
</dbReference>
<dbReference type="CDD" id="cd20184">
    <property type="entry name" value="M34_peptidase_like"/>
    <property type="match status" value="1"/>
</dbReference>
<evidence type="ECO:0000313" key="7">
    <source>
        <dbReference type="Proteomes" id="UP001315001"/>
    </source>
</evidence>
<dbReference type="EMBL" id="JAFIQO010000109">
    <property type="protein sequence ID" value="MBP0056521.1"/>
    <property type="molecule type" value="Genomic_DNA"/>
</dbReference>
<keyword evidence="4" id="KW-0472">Membrane</keyword>
<organism evidence="6 7">
    <name type="scientific">Anaerobutyricum soehngenii</name>
    <dbReference type="NCBI Taxonomy" id="105843"/>
    <lineage>
        <taxon>Bacteria</taxon>
        <taxon>Bacillati</taxon>
        <taxon>Bacillota</taxon>
        <taxon>Clostridia</taxon>
        <taxon>Lachnospirales</taxon>
        <taxon>Lachnospiraceae</taxon>
        <taxon>Anaerobutyricum</taxon>
    </lineage>
</organism>
<dbReference type="SUPFAM" id="SSF55486">
    <property type="entry name" value="Metalloproteases ('zincins'), catalytic domain"/>
    <property type="match status" value="1"/>
</dbReference>
<gene>
    <name evidence="6" type="ORF">JYQ75_03755</name>
</gene>
<keyword evidence="2" id="KW-0964">Secreted</keyword>
<evidence type="ECO:0000256" key="4">
    <source>
        <dbReference type="SAM" id="Phobius"/>
    </source>
</evidence>
<proteinExistence type="predicted"/>
<comment type="subcellular location">
    <subcellularLocation>
        <location evidence="1">Secreted</location>
    </subcellularLocation>
</comment>